<dbReference type="InterPro" id="IPR036365">
    <property type="entry name" value="PGBD-like_sf"/>
</dbReference>
<keyword evidence="1" id="KW-0732">Signal</keyword>
<dbReference type="RefSeq" id="WP_200396300.1">
    <property type="nucleotide sequence ID" value="NZ_CP066831.1"/>
</dbReference>
<sequence length="141" mass="14968">MSRPKSGLVAGAVLLSGLGLGLATASPAAAYDGYCNSYVERTKTFSGTTHTAYIPSYNRSTNCYMNSGATSSAVGVLQRSLNVCYGRSLTIDGIFGPATKAALEYAQDREGIGVDGKYGNQSRDHLKWEFSHIGSLKCVRL</sequence>
<keyword evidence="4" id="KW-1185">Reference proteome</keyword>
<organism evidence="3 4">
    <name type="scientific">Streptomyces liliifuscus</name>
    <dbReference type="NCBI Taxonomy" id="2797636"/>
    <lineage>
        <taxon>Bacteria</taxon>
        <taxon>Bacillati</taxon>
        <taxon>Actinomycetota</taxon>
        <taxon>Actinomycetes</taxon>
        <taxon>Kitasatosporales</taxon>
        <taxon>Streptomycetaceae</taxon>
        <taxon>Streptomyces</taxon>
    </lineage>
</organism>
<evidence type="ECO:0000259" key="2">
    <source>
        <dbReference type="Pfam" id="PF01471"/>
    </source>
</evidence>
<protein>
    <submittedName>
        <fullName evidence="3">Peptidoglycan-binding protein</fullName>
    </submittedName>
</protein>
<accession>A0A7T7KWJ8</accession>
<reference evidence="3 4" key="1">
    <citation type="submission" date="2020-12" db="EMBL/GenBank/DDBJ databases">
        <title>A novel species.</title>
        <authorList>
            <person name="Li K."/>
        </authorList>
    </citation>
    <scope>NUCLEOTIDE SEQUENCE [LARGE SCALE GENOMIC DNA]</scope>
    <source>
        <strain evidence="3 4">ZYC-3</strain>
    </source>
</reference>
<dbReference type="InterPro" id="IPR002477">
    <property type="entry name" value="Peptidoglycan-bd-like"/>
</dbReference>
<dbReference type="Gene3D" id="1.10.101.10">
    <property type="entry name" value="PGBD-like superfamily/PGBD"/>
    <property type="match status" value="1"/>
</dbReference>
<dbReference type="InterPro" id="IPR036366">
    <property type="entry name" value="PGBDSf"/>
</dbReference>
<feature type="domain" description="Peptidoglycan binding-like" evidence="2">
    <location>
        <begin position="71"/>
        <end position="123"/>
    </location>
</feature>
<feature type="signal peptide" evidence="1">
    <location>
        <begin position="1"/>
        <end position="30"/>
    </location>
</feature>
<dbReference type="Pfam" id="PF01471">
    <property type="entry name" value="PG_binding_1"/>
    <property type="match status" value="1"/>
</dbReference>
<dbReference type="Proteomes" id="UP000595636">
    <property type="component" value="Chromosome"/>
</dbReference>
<name>A0A7T7KWJ8_9ACTN</name>
<dbReference type="EMBL" id="CP066831">
    <property type="protein sequence ID" value="QQM41285.1"/>
    <property type="molecule type" value="Genomic_DNA"/>
</dbReference>
<dbReference type="KEGG" id="slf:JEQ17_18665"/>
<evidence type="ECO:0000256" key="1">
    <source>
        <dbReference type="SAM" id="SignalP"/>
    </source>
</evidence>
<evidence type="ECO:0000313" key="3">
    <source>
        <dbReference type="EMBL" id="QQM41285.1"/>
    </source>
</evidence>
<proteinExistence type="predicted"/>
<evidence type="ECO:0000313" key="4">
    <source>
        <dbReference type="Proteomes" id="UP000595636"/>
    </source>
</evidence>
<dbReference type="AlphaFoldDB" id="A0A7T7KWJ8"/>
<dbReference type="SUPFAM" id="SSF47090">
    <property type="entry name" value="PGBD-like"/>
    <property type="match status" value="1"/>
</dbReference>
<gene>
    <name evidence="3" type="ORF">JEQ17_18665</name>
</gene>
<feature type="chain" id="PRO_5032814914" evidence="1">
    <location>
        <begin position="31"/>
        <end position="141"/>
    </location>
</feature>